<sequence length="289" mass="29450">MNGLSVATPPDMAELRALCVTAAGPINFIAGGTDMLITGRPLPTGGLLIDLSRIAGMALIVADDGGIRIGGATTVAAIAAHRGIAMRLPALAGAAAQCGSVQIRNRATIGGNIANAAPAADLVPVLVAAKARLGCIGRDGASSEFAICDYAPDRGYLIAEVILPGDGLLPCSAFVKLGPRQALSMSRLNIALLAEFRDGRFGDVRIAAGALGPRPLRLPLAEAALAGKKLEHAALREFLSALAAEVDAAIPGRNSQAYKRRAIAGLGLDLVAQALGLSPREQLFEDAAE</sequence>
<organism evidence="2 3">
    <name type="scientific">Mesorhizobium plurifarium</name>
    <dbReference type="NCBI Taxonomy" id="69974"/>
    <lineage>
        <taxon>Bacteria</taxon>
        <taxon>Pseudomonadati</taxon>
        <taxon>Pseudomonadota</taxon>
        <taxon>Alphaproteobacteria</taxon>
        <taxon>Hyphomicrobiales</taxon>
        <taxon>Phyllobacteriaceae</taxon>
        <taxon>Mesorhizobium</taxon>
    </lineage>
</organism>
<dbReference type="SUPFAM" id="SSF56176">
    <property type="entry name" value="FAD-binding/transporter-associated domain-like"/>
    <property type="match status" value="1"/>
</dbReference>
<dbReference type="SMART" id="SM01092">
    <property type="entry name" value="CO_deh_flav_C"/>
    <property type="match status" value="1"/>
</dbReference>
<protein>
    <recommendedName>
        <fullName evidence="1">FAD-binding PCMH-type domain-containing protein</fullName>
    </recommendedName>
</protein>
<dbReference type="PANTHER" id="PTHR42659">
    <property type="entry name" value="XANTHINE DEHYDROGENASE SUBUNIT C-RELATED"/>
    <property type="match status" value="1"/>
</dbReference>
<dbReference type="InterPro" id="IPR036318">
    <property type="entry name" value="FAD-bd_PCMH-like_sf"/>
</dbReference>
<evidence type="ECO:0000313" key="3">
    <source>
        <dbReference type="Proteomes" id="UP000046122"/>
    </source>
</evidence>
<dbReference type="InterPro" id="IPR005107">
    <property type="entry name" value="CO_DH_flav_C"/>
</dbReference>
<dbReference type="Pfam" id="PF03450">
    <property type="entry name" value="CO_deh_flav_C"/>
    <property type="match status" value="1"/>
</dbReference>
<name>A0A090G0D1_MESPL</name>
<accession>A0A090G0D1</accession>
<dbReference type="Gene3D" id="3.30.465.10">
    <property type="match status" value="1"/>
</dbReference>
<dbReference type="InterPro" id="IPR016169">
    <property type="entry name" value="FAD-bd_PCMH_sub2"/>
</dbReference>
<dbReference type="InterPro" id="IPR002346">
    <property type="entry name" value="Mopterin_DH_FAD-bd"/>
</dbReference>
<dbReference type="Pfam" id="PF00941">
    <property type="entry name" value="FAD_binding_5"/>
    <property type="match status" value="1"/>
</dbReference>
<dbReference type="PROSITE" id="PS51387">
    <property type="entry name" value="FAD_PCMH"/>
    <property type="match status" value="1"/>
</dbReference>
<feature type="domain" description="FAD-binding PCMH-type" evidence="1">
    <location>
        <begin position="1"/>
        <end position="168"/>
    </location>
</feature>
<proteinExistence type="predicted"/>
<dbReference type="GO" id="GO:0071949">
    <property type="term" value="F:FAD binding"/>
    <property type="evidence" value="ECO:0007669"/>
    <property type="project" value="InterPro"/>
</dbReference>
<dbReference type="Gene3D" id="3.30.390.50">
    <property type="entry name" value="CO dehydrogenase flavoprotein, C-terminal domain"/>
    <property type="match status" value="1"/>
</dbReference>
<evidence type="ECO:0000259" key="1">
    <source>
        <dbReference type="PROSITE" id="PS51387"/>
    </source>
</evidence>
<dbReference type="GO" id="GO:0016491">
    <property type="term" value="F:oxidoreductase activity"/>
    <property type="evidence" value="ECO:0007669"/>
    <property type="project" value="InterPro"/>
</dbReference>
<dbReference type="Proteomes" id="UP000046122">
    <property type="component" value="Unassembled WGS sequence"/>
</dbReference>
<dbReference type="PANTHER" id="PTHR42659:SF9">
    <property type="entry name" value="XANTHINE DEHYDROGENASE FAD-BINDING SUBUNIT XDHB-RELATED"/>
    <property type="match status" value="1"/>
</dbReference>
<dbReference type="EMBL" id="CCNE01000010">
    <property type="protein sequence ID" value="CDX53569.1"/>
    <property type="molecule type" value="Genomic_DNA"/>
</dbReference>
<dbReference type="InterPro" id="IPR036683">
    <property type="entry name" value="CO_DH_flav_C_dom_sf"/>
</dbReference>
<dbReference type="InterPro" id="IPR016166">
    <property type="entry name" value="FAD-bd_PCMH"/>
</dbReference>
<dbReference type="SUPFAM" id="SSF55447">
    <property type="entry name" value="CO dehydrogenase flavoprotein C-terminal domain-like"/>
    <property type="match status" value="1"/>
</dbReference>
<reference evidence="2 3" key="1">
    <citation type="submission" date="2014-08" db="EMBL/GenBank/DDBJ databases">
        <authorList>
            <person name="Moulin Lionel"/>
        </authorList>
    </citation>
    <scope>NUCLEOTIDE SEQUENCE [LARGE SCALE GENOMIC DNA]</scope>
</reference>
<dbReference type="InterPro" id="IPR051312">
    <property type="entry name" value="Diverse_Substr_Oxidored"/>
</dbReference>
<gene>
    <name evidence="2" type="ORF">MPL3365_180199</name>
</gene>
<dbReference type="AlphaFoldDB" id="A0A090G0D1"/>
<evidence type="ECO:0000313" key="2">
    <source>
        <dbReference type="EMBL" id="CDX53569.1"/>
    </source>
</evidence>